<evidence type="ECO:0000259" key="2">
    <source>
        <dbReference type="Pfam" id="PF01909"/>
    </source>
</evidence>
<reference evidence="3 4" key="1">
    <citation type="submission" date="2019-02" db="EMBL/GenBank/DDBJ databases">
        <title>WGS of Pseudoxanthomonas species novum from clinical isolates.</title>
        <authorList>
            <person name="Bernier A.-M."/>
            <person name="Bernard K."/>
            <person name="Vachon A."/>
        </authorList>
    </citation>
    <scope>NUCLEOTIDE SEQUENCE [LARGE SCALE GENOMIC DNA]</scope>
    <source>
        <strain evidence="3 4">NML130969</strain>
    </source>
</reference>
<evidence type="ECO:0000256" key="1">
    <source>
        <dbReference type="SAM" id="MobiDB-lite"/>
    </source>
</evidence>
<dbReference type="InterPro" id="IPR002934">
    <property type="entry name" value="Polymerase_NTP_transf_dom"/>
</dbReference>
<dbReference type="InterPro" id="IPR043519">
    <property type="entry name" value="NT_sf"/>
</dbReference>
<gene>
    <name evidence="3" type="ORF">EA655_16585</name>
</gene>
<dbReference type="Gene3D" id="3.30.460.10">
    <property type="entry name" value="Beta Polymerase, domain 2"/>
    <property type="match status" value="1"/>
</dbReference>
<dbReference type="AlphaFoldDB" id="A0A4Q8M203"/>
<comment type="caution">
    <text evidence="3">The sequence shown here is derived from an EMBL/GenBank/DDBJ whole genome shotgun (WGS) entry which is preliminary data.</text>
</comment>
<evidence type="ECO:0000313" key="3">
    <source>
        <dbReference type="EMBL" id="TAA38507.1"/>
    </source>
</evidence>
<dbReference type="Proteomes" id="UP000294164">
    <property type="component" value="Unassembled WGS sequence"/>
</dbReference>
<dbReference type="RefSeq" id="WP_130535557.1">
    <property type="nucleotide sequence ID" value="NZ_SHMG01000012.1"/>
</dbReference>
<dbReference type="GO" id="GO:0016779">
    <property type="term" value="F:nucleotidyltransferase activity"/>
    <property type="evidence" value="ECO:0007669"/>
    <property type="project" value="InterPro"/>
</dbReference>
<proteinExistence type="predicted"/>
<dbReference type="EMBL" id="SHMG01000012">
    <property type="protein sequence ID" value="TAA38507.1"/>
    <property type="molecule type" value="Genomic_DNA"/>
</dbReference>
<feature type="region of interest" description="Disordered" evidence="1">
    <location>
        <begin position="246"/>
        <end position="266"/>
    </location>
</feature>
<feature type="domain" description="Polymerase nucleotidyl transferase" evidence="2">
    <location>
        <begin position="34"/>
        <end position="67"/>
    </location>
</feature>
<accession>A0A4Q8M203</accession>
<dbReference type="SUPFAM" id="SSF81301">
    <property type="entry name" value="Nucleotidyltransferase"/>
    <property type="match status" value="1"/>
</dbReference>
<name>A0A4Q8M203_9GAMM</name>
<protein>
    <recommendedName>
        <fullName evidence="2">Polymerase nucleotidyl transferase domain-containing protein</fullName>
    </recommendedName>
</protein>
<dbReference type="Pfam" id="PF01909">
    <property type="entry name" value="NTP_transf_2"/>
    <property type="match status" value="1"/>
</dbReference>
<dbReference type="OrthoDB" id="43980at2"/>
<organism evidence="3 4">
    <name type="scientific">Pseudoxanthomonas winnipegensis</name>
    <dbReference type="NCBI Taxonomy" id="2480810"/>
    <lineage>
        <taxon>Bacteria</taxon>
        <taxon>Pseudomonadati</taxon>
        <taxon>Pseudomonadota</taxon>
        <taxon>Gammaproteobacteria</taxon>
        <taxon>Lysobacterales</taxon>
        <taxon>Lysobacteraceae</taxon>
        <taxon>Pseudoxanthomonas</taxon>
    </lineage>
</organism>
<evidence type="ECO:0000313" key="4">
    <source>
        <dbReference type="Proteomes" id="UP000294164"/>
    </source>
</evidence>
<sequence length="266" mass="28584">MQERTQRSWGALGETLQPRHRQALVELLAWVPQIVAPAGVVVSGSIVRGNPGPSSDLDVVVLHDGAWRRRVQRRFNGVPAELFFNSHAWLLHAIHSEADAGRPVTAHMLATGVLVADPRGAMADLQRLASERLQRGPGLDEQALTRKRYAAATLVEDALDFIAEPDVADAAQARALAVEALVAYLSLQQGQFLPRPKERLALLSQADAVLAALLRQALTGSGEQASDALRAAADRILGVSGFFEWDSGIDPSPPPSWTPGTAPQQD</sequence>